<dbReference type="AlphaFoldDB" id="A0A502KPW8"/>
<dbReference type="GO" id="GO:0008320">
    <property type="term" value="F:protein transmembrane transporter activity"/>
    <property type="evidence" value="ECO:0007669"/>
    <property type="project" value="UniProtKB-UniRule"/>
</dbReference>
<feature type="transmembrane region" description="Helical" evidence="9">
    <location>
        <begin position="97"/>
        <end position="120"/>
    </location>
</feature>
<dbReference type="InterPro" id="IPR001901">
    <property type="entry name" value="Translocase_SecE/Sec61-g"/>
</dbReference>
<evidence type="ECO:0000313" key="10">
    <source>
        <dbReference type="EMBL" id="TPH13556.1"/>
    </source>
</evidence>
<dbReference type="RefSeq" id="WP_140604446.1">
    <property type="nucleotide sequence ID" value="NZ_SAWY01000034.1"/>
</dbReference>
<accession>A0A502KPW8</accession>
<evidence type="ECO:0000256" key="2">
    <source>
        <dbReference type="ARBA" id="ARBA00022448"/>
    </source>
</evidence>
<dbReference type="PRINTS" id="PR01650">
    <property type="entry name" value="SECETRNLCASE"/>
</dbReference>
<dbReference type="PROSITE" id="PS01067">
    <property type="entry name" value="SECE_SEC61G"/>
    <property type="match status" value="1"/>
</dbReference>
<dbReference type="NCBIfam" id="TIGR00964">
    <property type="entry name" value="secE_bact"/>
    <property type="match status" value="1"/>
</dbReference>
<dbReference type="GO" id="GO:0043952">
    <property type="term" value="P:protein transport by the Sec complex"/>
    <property type="evidence" value="ECO:0007669"/>
    <property type="project" value="UniProtKB-UniRule"/>
</dbReference>
<protein>
    <recommendedName>
        <fullName evidence="9">Protein translocase subunit SecE</fullName>
    </recommendedName>
</protein>
<dbReference type="EMBL" id="SAWY01000034">
    <property type="protein sequence ID" value="TPH13556.1"/>
    <property type="molecule type" value="Genomic_DNA"/>
</dbReference>
<dbReference type="Pfam" id="PF00584">
    <property type="entry name" value="SecE"/>
    <property type="match status" value="1"/>
</dbReference>
<keyword evidence="8 9" id="KW-0472">Membrane</keyword>
<dbReference type="GO" id="GO:0009306">
    <property type="term" value="P:protein secretion"/>
    <property type="evidence" value="ECO:0007669"/>
    <property type="project" value="UniProtKB-UniRule"/>
</dbReference>
<keyword evidence="4 9" id="KW-0812">Transmembrane</keyword>
<evidence type="ECO:0000256" key="5">
    <source>
        <dbReference type="ARBA" id="ARBA00022927"/>
    </source>
</evidence>
<organism evidence="10 11">
    <name type="scientific">Litorilituus lipolyticus</name>
    <dbReference type="NCBI Taxonomy" id="2491017"/>
    <lineage>
        <taxon>Bacteria</taxon>
        <taxon>Pseudomonadati</taxon>
        <taxon>Pseudomonadota</taxon>
        <taxon>Gammaproteobacteria</taxon>
        <taxon>Alteromonadales</taxon>
        <taxon>Colwelliaceae</taxon>
        <taxon>Litorilituus</taxon>
    </lineage>
</organism>
<gene>
    <name evidence="9 10" type="primary">secE</name>
    <name evidence="10" type="ORF">EPA86_13435</name>
</gene>
<comment type="caution">
    <text evidence="9">Lacks conserved residue(s) required for the propagation of feature annotation.</text>
</comment>
<dbReference type="PANTHER" id="PTHR33910">
    <property type="entry name" value="PROTEIN TRANSLOCASE SUBUNIT SECE"/>
    <property type="match status" value="1"/>
</dbReference>
<dbReference type="HAMAP" id="MF_00422">
    <property type="entry name" value="SecE"/>
    <property type="match status" value="1"/>
</dbReference>
<reference evidence="10 11" key="1">
    <citation type="submission" date="2019-01" db="EMBL/GenBank/DDBJ databases">
        <title>Litorilituus lipolytica sp. nov., isolated from intertidal sand of the Yellow Sea in China.</title>
        <authorList>
            <person name="Liu A."/>
        </authorList>
    </citation>
    <scope>NUCLEOTIDE SEQUENCE [LARGE SCALE GENOMIC DNA]</scope>
    <source>
        <strain evidence="10 11">RZ04</strain>
    </source>
</reference>
<comment type="caution">
    <text evidence="10">The sequence shown here is derived from an EMBL/GenBank/DDBJ whole genome shotgun (WGS) entry which is preliminary data.</text>
</comment>
<evidence type="ECO:0000256" key="7">
    <source>
        <dbReference type="ARBA" id="ARBA00023010"/>
    </source>
</evidence>
<comment type="subcellular location">
    <subcellularLocation>
        <location evidence="1">Membrane</location>
    </subcellularLocation>
</comment>
<evidence type="ECO:0000256" key="8">
    <source>
        <dbReference type="ARBA" id="ARBA00023136"/>
    </source>
</evidence>
<comment type="similarity">
    <text evidence="9">Belongs to the SecE/SEC61-gamma family.</text>
</comment>
<dbReference type="Proteomes" id="UP000315303">
    <property type="component" value="Unassembled WGS sequence"/>
</dbReference>
<evidence type="ECO:0000256" key="9">
    <source>
        <dbReference type="HAMAP-Rule" id="MF_00422"/>
    </source>
</evidence>
<keyword evidence="3 9" id="KW-1003">Cell membrane</keyword>
<feature type="transmembrane region" description="Helical" evidence="9">
    <location>
        <begin position="43"/>
        <end position="61"/>
    </location>
</feature>
<evidence type="ECO:0000256" key="3">
    <source>
        <dbReference type="ARBA" id="ARBA00022475"/>
    </source>
</evidence>
<feature type="transmembrane region" description="Helical" evidence="9">
    <location>
        <begin position="20"/>
        <end position="37"/>
    </location>
</feature>
<keyword evidence="2 9" id="KW-0813">Transport</keyword>
<dbReference type="GO" id="GO:0006605">
    <property type="term" value="P:protein targeting"/>
    <property type="evidence" value="ECO:0007669"/>
    <property type="project" value="UniProtKB-UniRule"/>
</dbReference>
<comment type="function">
    <text evidence="9">Essential subunit of the Sec protein translocation channel SecYEG. Clamps together the 2 halves of SecY. May contact the channel plug during translocation.</text>
</comment>
<dbReference type="GO" id="GO:0065002">
    <property type="term" value="P:intracellular protein transmembrane transport"/>
    <property type="evidence" value="ECO:0007669"/>
    <property type="project" value="UniProtKB-UniRule"/>
</dbReference>
<dbReference type="GO" id="GO:0005886">
    <property type="term" value="C:plasma membrane"/>
    <property type="evidence" value="ECO:0007669"/>
    <property type="project" value="UniProtKB-UniRule"/>
</dbReference>
<keyword evidence="7 9" id="KW-0811">Translocation</keyword>
<dbReference type="NCBIfam" id="NF004372">
    <property type="entry name" value="PRK05740.1-2"/>
    <property type="match status" value="1"/>
</dbReference>
<dbReference type="Gene3D" id="1.20.5.1030">
    <property type="entry name" value="Preprotein translocase secy subunit"/>
    <property type="match status" value="1"/>
</dbReference>
<keyword evidence="6 9" id="KW-1133">Transmembrane helix</keyword>
<comment type="subunit">
    <text evidence="9">Component of the Sec protein translocase complex. Heterotrimer consisting of SecY, SecE and SecG subunits. The heterotrimers can form oligomers, although 1 heterotrimer is thought to be able to translocate proteins. Interacts with the ribosome. Interacts with SecDF, and other proteins may be involved. Interacts with SecA.</text>
</comment>
<evidence type="ECO:0000256" key="6">
    <source>
        <dbReference type="ARBA" id="ARBA00022989"/>
    </source>
</evidence>
<evidence type="ECO:0000313" key="11">
    <source>
        <dbReference type="Proteomes" id="UP000315303"/>
    </source>
</evidence>
<keyword evidence="11" id="KW-1185">Reference proteome</keyword>
<dbReference type="PANTHER" id="PTHR33910:SF1">
    <property type="entry name" value="PROTEIN TRANSLOCASE SUBUNIT SECE"/>
    <property type="match status" value="1"/>
</dbReference>
<sequence length="128" mass="13880">MNASTEEQPTSSSSLDTLKWGIVFLLLIGVVAGNYMYGEASVLYRAIAIVATVAVAGFIAMQTEKGRTALVFAKESRTEVRKVVWPTRQEAVQTTGIVLVATLFMALLLWGLDSILFWLVGLVTGLQV</sequence>
<dbReference type="OrthoDB" id="9806365at2"/>
<evidence type="ECO:0000256" key="1">
    <source>
        <dbReference type="ARBA" id="ARBA00004370"/>
    </source>
</evidence>
<keyword evidence="5 9" id="KW-0653">Protein transport</keyword>
<evidence type="ECO:0000256" key="4">
    <source>
        <dbReference type="ARBA" id="ARBA00022692"/>
    </source>
</evidence>
<dbReference type="InterPro" id="IPR038379">
    <property type="entry name" value="SecE_sf"/>
</dbReference>
<dbReference type="InterPro" id="IPR005807">
    <property type="entry name" value="SecE_bac"/>
</dbReference>
<proteinExistence type="inferred from homology"/>
<name>A0A502KPW8_9GAMM</name>